<dbReference type="SUPFAM" id="SSF53756">
    <property type="entry name" value="UDP-Glycosyltransferase/glycogen phosphorylase"/>
    <property type="match status" value="1"/>
</dbReference>
<dbReference type="Pfam" id="PF00534">
    <property type="entry name" value="Glycos_transf_1"/>
    <property type="match status" value="1"/>
</dbReference>
<dbReference type="Pfam" id="PF13181">
    <property type="entry name" value="TPR_8"/>
    <property type="match status" value="1"/>
</dbReference>
<feature type="repeat" description="TPR" evidence="1">
    <location>
        <begin position="46"/>
        <end position="79"/>
    </location>
</feature>
<dbReference type="EMBL" id="UAQP01000014">
    <property type="protein sequence ID" value="SPU55112.1"/>
    <property type="molecule type" value="Genomic_DNA"/>
</dbReference>
<dbReference type="SMART" id="SM00028">
    <property type="entry name" value="TPR"/>
    <property type="match status" value="3"/>
</dbReference>
<keyword evidence="1" id="KW-0802">TPR repeat</keyword>
<reference evidence="3 4" key="1">
    <citation type="submission" date="2018-06" db="EMBL/GenBank/DDBJ databases">
        <authorList>
            <consortium name="Pathogen Informatics"/>
            <person name="Doyle S."/>
        </authorList>
    </citation>
    <scope>NUCLEOTIDE SEQUENCE [LARGE SCALE GENOMIC DNA]</scope>
    <source>
        <strain evidence="3 4">NCTC11166</strain>
    </source>
</reference>
<dbReference type="SUPFAM" id="SSF48452">
    <property type="entry name" value="TPR-like"/>
    <property type="match status" value="1"/>
</dbReference>
<feature type="domain" description="Glycosyl transferase family 1" evidence="2">
    <location>
        <begin position="435"/>
        <end position="587"/>
    </location>
</feature>
<dbReference type="InterPro" id="IPR011990">
    <property type="entry name" value="TPR-like_helical_dom_sf"/>
</dbReference>
<dbReference type="InterPro" id="IPR001296">
    <property type="entry name" value="Glyco_trans_1"/>
</dbReference>
<dbReference type="PANTHER" id="PTHR46401">
    <property type="entry name" value="GLYCOSYLTRANSFERASE WBBK-RELATED"/>
    <property type="match status" value="1"/>
</dbReference>
<accession>A0A2X1BR88</accession>
<dbReference type="Proteomes" id="UP000251186">
    <property type="component" value="Unassembled WGS sequence"/>
</dbReference>
<evidence type="ECO:0000313" key="3">
    <source>
        <dbReference type="EMBL" id="SPU55112.1"/>
    </source>
</evidence>
<proteinExistence type="predicted"/>
<gene>
    <name evidence="3" type="ORF">NCTC11166_02506</name>
</gene>
<dbReference type="InterPro" id="IPR019734">
    <property type="entry name" value="TPR_rpt"/>
</dbReference>
<dbReference type="CDD" id="cd03809">
    <property type="entry name" value="GT4_MtfB-like"/>
    <property type="match status" value="1"/>
</dbReference>
<dbReference type="PROSITE" id="PS50005">
    <property type="entry name" value="TPR"/>
    <property type="match status" value="1"/>
</dbReference>
<name>A0A2X1BR88_BREVE</name>
<evidence type="ECO:0000259" key="2">
    <source>
        <dbReference type="Pfam" id="PF00534"/>
    </source>
</evidence>
<sequence>MLAKSLFKKPNATPLIKAGDAARDAQNWLMAAEAYGKALKIKPERADIWVQLGHARKEAGDLIGAEQAYRQALKLEPRVYDTHVQMGHLRRLEKRLPEAAGHYLDAAEIDPSQRYPLEAVMELSSQGVDVDTERAGRLAKRWGSSLTTGSDHMSISAQLDAAIARLEPSLRADNSASIQALAESIRSIEAKLGQRGDDPKRALDGLQIVFDVSDLVGFFNVARLPTGIQRVQIEVISNLLTREGGGSNVAVCTFSRDRDLWSEVPADIFLRLCQLSLESGDVADENWSSVVKSLRAVTELSPEFRFQEGACLVNLGTSWWLQNYFLHVRRAKELYGVRYVPFVHDMIPVMTPEHCVKELTQDFISWALGVFAHADHFLTNSEASKRDLITVAEQLGYALQPQNIHVVRLNADFRKPTISVPTAQTLSRYGLVEGQYVLFVSTIESRKNHLSAFKAWQDLIRRRGASDVLKLVCVGNRGWLNDAVFSKLEADKDLQSKVMIVSGVSDPDLANLYKASAFTLYPSTYEGWGLPVTESFCYGKAALLSDSSSLPEAGGDFADYFRVGDQAEFIQKLERLMFDLPYRREREQNILSNFQPRPWRELGEDIEQRLLSWFTAGERDALPASHVPTLGRYYPLNRTEALAIHRTMESGERFRSGTGWWFPDDWGNWTKPEGGVLKLRFEPDSIGKPKRLYVRLLGLSARSQPYRIAFGGVTAEEGMLAPQQNLWCVVNVPVDAQASGELVVGLHGGAYDDFAATTNGRDTRKGGLGVFGFMICDADDLLSRANLMEAIALGGGRLPGLGS</sequence>
<keyword evidence="3" id="KW-0808">Transferase</keyword>
<organism evidence="3 4">
    <name type="scientific">Brevundimonas vesicularis</name>
    <name type="common">Pseudomonas vesicularis</name>
    <dbReference type="NCBI Taxonomy" id="41276"/>
    <lineage>
        <taxon>Bacteria</taxon>
        <taxon>Pseudomonadati</taxon>
        <taxon>Pseudomonadota</taxon>
        <taxon>Alphaproteobacteria</taxon>
        <taxon>Caulobacterales</taxon>
        <taxon>Caulobacteraceae</taxon>
        <taxon>Brevundimonas</taxon>
    </lineage>
</organism>
<dbReference type="GO" id="GO:0016757">
    <property type="term" value="F:glycosyltransferase activity"/>
    <property type="evidence" value="ECO:0007669"/>
    <property type="project" value="InterPro"/>
</dbReference>
<protein>
    <submittedName>
        <fullName evidence="3">Predicted O-linked N-acetylglucosamine transferase, SPINDLY family</fullName>
    </submittedName>
</protein>
<evidence type="ECO:0000256" key="1">
    <source>
        <dbReference type="PROSITE-ProRule" id="PRU00339"/>
    </source>
</evidence>
<dbReference type="Gene3D" id="3.40.50.2000">
    <property type="entry name" value="Glycogen Phosphorylase B"/>
    <property type="match status" value="1"/>
</dbReference>
<dbReference type="AlphaFoldDB" id="A0A2X1BR88"/>
<dbReference type="PANTHER" id="PTHR46401:SF8">
    <property type="entry name" value="BLL6006 PROTEIN"/>
    <property type="match status" value="1"/>
</dbReference>
<evidence type="ECO:0000313" key="4">
    <source>
        <dbReference type="Proteomes" id="UP000251186"/>
    </source>
</evidence>
<dbReference type="Gene3D" id="1.25.40.10">
    <property type="entry name" value="Tetratricopeptide repeat domain"/>
    <property type="match status" value="1"/>
</dbReference>